<evidence type="ECO:0000313" key="1">
    <source>
        <dbReference type="EMBL" id="KAK7359831.1"/>
    </source>
</evidence>
<comment type="caution">
    <text evidence="1">The sequence shown here is derived from an EMBL/GenBank/DDBJ whole genome shotgun (WGS) entry which is preliminary data.</text>
</comment>
<organism evidence="1 2">
    <name type="scientific">Canavalia gladiata</name>
    <name type="common">Sword bean</name>
    <name type="synonym">Dolichos gladiatus</name>
    <dbReference type="NCBI Taxonomy" id="3824"/>
    <lineage>
        <taxon>Eukaryota</taxon>
        <taxon>Viridiplantae</taxon>
        <taxon>Streptophyta</taxon>
        <taxon>Embryophyta</taxon>
        <taxon>Tracheophyta</taxon>
        <taxon>Spermatophyta</taxon>
        <taxon>Magnoliopsida</taxon>
        <taxon>eudicotyledons</taxon>
        <taxon>Gunneridae</taxon>
        <taxon>Pentapetalae</taxon>
        <taxon>rosids</taxon>
        <taxon>fabids</taxon>
        <taxon>Fabales</taxon>
        <taxon>Fabaceae</taxon>
        <taxon>Papilionoideae</taxon>
        <taxon>50 kb inversion clade</taxon>
        <taxon>NPAAA clade</taxon>
        <taxon>indigoferoid/millettioid clade</taxon>
        <taxon>Phaseoleae</taxon>
        <taxon>Canavalia</taxon>
    </lineage>
</organism>
<proteinExistence type="predicted"/>
<accession>A0AAN9MTS2</accession>
<sequence>MRKMIFKRSWVKCVYNSARFHGKPLNRKGSGIPPKIVVKNLCFTLLFTVHDIKEALNINDGDKSPSPDGFINVSQMSFWEDPWCNQGKLRERSLRLYSLAMDKDAIVETSIQQEEECRTMILRWRQRLFLRMGRESTSIPNKELK</sequence>
<keyword evidence="2" id="KW-1185">Reference proteome</keyword>
<reference evidence="1 2" key="1">
    <citation type="submission" date="2024-01" db="EMBL/GenBank/DDBJ databases">
        <title>The genomes of 5 underutilized Papilionoideae crops provide insights into root nodulation and disease resistanc.</title>
        <authorList>
            <person name="Jiang F."/>
        </authorList>
    </citation>
    <scope>NUCLEOTIDE SEQUENCE [LARGE SCALE GENOMIC DNA]</scope>
    <source>
        <strain evidence="1">LVBAO_FW01</strain>
        <tissue evidence="1">Leaves</tissue>
    </source>
</reference>
<dbReference type="Proteomes" id="UP001367508">
    <property type="component" value="Unassembled WGS sequence"/>
</dbReference>
<dbReference type="EMBL" id="JAYMYQ010000001">
    <property type="protein sequence ID" value="KAK7359831.1"/>
    <property type="molecule type" value="Genomic_DNA"/>
</dbReference>
<name>A0AAN9MTS2_CANGL</name>
<evidence type="ECO:0000313" key="2">
    <source>
        <dbReference type="Proteomes" id="UP001367508"/>
    </source>
</evidence>
<protein>
    <submittedName>
        <fullName evidence="1">Uncharacterized protein</fullName>
    </submittedName>
</protein>
<dbReference type="AlphaFoldDB" id="A0AAN9MTS2"/>
<gene>
    <name evidence="1" type="ORF">VNO77_01796</name>
</gene>